<dbReference type="GO" id="GO:0044718">
    <property type="term" value="P:siderophore transmembrane transport"/>
    <property type="evidence" value="ECO:0007669"/>
    <property type="project" value="TreeGrafter"/>
</dbReference>
<dbReference type="Pfam" id="PF07715">
    <property type="entry name" value="Plug"/>
    <property type="match status" value="1"/>
</dbReference>
<proteinExistence type="inferred from homology"/>
<keyword evidence="7 8" id="KW-0998">Cell outer membrane</keyword>
<keyword evidence="3 8" id="KW-1134">Transmembrane beta strand</keyword>
<gene>
    <name evidence="9" type="ORF">DBX24_04500</name>
</gene>
<reference evidence="9 10" key="1">
    <citation type="submission" date="2018-04" db="EMBL/GenBank/DDBJ databases">
        <title>Characteristic and Complete Genome Sequencing of A Novel Member of Infective Endocarditis Causative Bacteria: Bergeyella cardium QL-PH.</title>
        <authorList>
            <person name="Pan H."/>
            <person name="Sun E."/>
            <person name="Zhang Y."/>
        </authorList>
    </citation>
    <scope>NUCLEOTIDE SEQUENCE [LARGE SCALE GENOMIC DNA]</scope>
    <source>
        <strain evidence="9 10">HPQL</strain>
    </source>
</reference>
<dbReference type="AlphaFoldDB" id="A0A6P1QVN5"/>
<dbReference type="InterPro" id="IPR039426">
    <property type="entry name" value="TonB-dep_rcpt-like"/>
</dbReference>
<name>A0A6P1QVN5_9FLAO</name>
<evidence type="ECO:0000256" key="7">
    <source>
        <dbReference type="ARBA" id="ARBA00023237"/>
    </source>
</evidence>
<keyword evidence="6 8" id="KW-0472">Membrane</keyword>
<dbReference type="InterPro" id="IPR012910">
    <property type="entry name" value="Plug_dom"/>
</dbReference>
<evidence type="ECO:0000313" key="9">
    <source>
        <dbReference type="EMBL" id="QHN65207.1"/>
    </source>
</evidence>
<evidence type="ECO:0000256" key="3">
    <source>
        <dbReference type="ARBA" id="ARBA00022452"/>
    </source>
</evidence>
<keyword evidence="10" id="KW-1185">Reference proteome</keyword>
<keyword evidence="2 8" id="KW-0813">Transport</keyword>
<evidence type="ECO:0000256" key="8">
    <source>
        <dbReference type="PROSITE-ProRule" id="PRU01360"/>
    </source>
</evidence>
<dbReference type="PANTHER" id="PTHR30069:SF29">
    <property type="entry name" value="HEMOGLOBIN AND HEMOGLOBIN-HAPTOGLOBIN-BINDING PROTEIN 1-RELATED"/>
    <property type="match status" value="1"/>
</dbReference>
<evidence type="ECO:0000256" key="6">
    <source>
        <dbReference type="ARBA" id="ARBA00023136"/>
    </source>
</evidence>
<comment type="subcellular location">
    <subcellularLocation>
        <location evidence="1 8">Cell outer membrane</location>
        <topology evidence="1 8">Multi-pass membrane protein</topology>
    </subcellularLocation>
</comment>
<keyword evidence="5" id="KW-0732">Signal</keyword>
<dbReference type="Gene3D" id="2.40.170.20">
    <property type="entry name" value="TonB-dependent receptor, beta-barrel domain"/>
    <property type="match status" value="1"/>
</dbReference>
<dbReference type="Proteomes" id="UP000464318">
    <property type="component" value="Chromosome"/>
</dbReference>
<accession>A0A6P1QVN5</accession>
<evidence type="ECO:0000256" key="4">
    <source>
        <dbReference type="ARBA" id="ARBA00022692"/>
    </source>
</evidence>
<keyword evidence="4 8" id="KW-0812">Transmembrane</keyword>
<protein>
    <submittedName>
        <fullName evidence="9">TonB-dependent receptor plug domain-containing protein</fullName>
    </submittedName>
</protein>
<organism evidence="9 10">
    <name type="scientific">Bergeyella cardium</name>
    <dbReference type="NCBI Taxonomy" id="1585976"/>
    <lineage>
        <taxon>Bacteria</taxon>
        <taxon>Pseudomonadati</taxon>
        <taxon>Bacteroidota</taxon>
        <taxon>Flavobacteriia</taxon>
        <taxon>Flavobacteriales</taxon>
        <taxon>Weeksellaceae</taxon>
        <taxon>Bergeyella</taxon>
    </lineage>
</organism>
<dbReference type="InterPro" id="IPR036942">
    <property type="entry name" value="Beta-barrel_TonB_sf"/>
</dbReference>
<dbReference type="OrthoDB" id="9761152at2"/>
<dbReference type="GO" id="GO:0009279">
    <property type="term" value="C:cell outer membrane"/>
    <property type="evidence" value="ECO:0007669"/>
    <property type="project" value="UniProtKB-SubCell"/>
</dbReference>
<dbReference type="SUPFAM" id="SSF56935">
    <property type="entry name" value="Porins"/>
    <property type="match status" value="1"/>
</dbReference>
<comment type="similarity">
    <text evidence="8">Belongs to the TonB-dependent receptor family.</text>
</comment>
<dbReference type="EMBL" id="CP029149">
    <property type="protein sequence ID" value="QHN65207.1"/>
    <property type="molecule type" value="Genomic_DNA"/>
</dbReference>
<evidence type="ECO:0000256" key="1">
    <source>
        <dbReference type="ARBA" id="ARBA00004571"/>
    </source>
</evidence>
<evidence type="ECO:0000313" key="10">
    <source>
        <dbReference type="Proteomes" id="UP000464318"/>
    </source>
</evidence>
<dbReference type="PANTHER" id="PTHR30069">
    <property type="entry name" value="TONB-DEPENDENT OUTER MEMBRANE RECEPTOR"/>
    <property type="match status" value="1"/>
</dbReference>
<dbReference type="PROSITE" id="PS52016">
    <property type="entry name" value="TONB_DEPENDENT_REC_3"/>
    <property type="match status" value="1"/>
</dbReference>
<dbReference type="Gene3D" id="2.170.130.10">
    <property type="entry name" value="TonB-dependent receptor, plug domain"/>
    <property type="match status" value="1"/>
</dbReference>
<dbReference type="GO" id="GO:0015344">
    <property type="term" value="F:siderophore uptake transmembrane transporter activity"/>
    <property type="evidence" value="ECO:0007669"/>
    <property type="project" value="TreeGrafter"/>
</dbReference>
<dbReference type="InterPro" id="IPR037066">
    <property type="entry name" value="Plug_dom_sf"/>
</dbReference>
<keyword evidence="9" id="KW-0675">Receptor</keyword>
<evidence type="ECO:0000256" key="2">
    <source>
        <dbReference type="ARBA" id="ARBA00022448"/>
    </source>
</evidence>
<sequence length="831" mass="92398">MDLLSKSLLAAVTLSTASVYFAQSTKDSLRSTKDIEEVVLVGTADIAKDRKTPVAVSTIKESVIIEKLGNQEFPEILNTTPSVYSTKSGGGFGDSRINIRGFNQTNIAVMVNGMPVNDMENGAVYWSNWAGLADVTSAMQVQRGLGASKLAIASVGGTINVITRAADKKQGGLVTVGLGNNGYHKALFAYNTGKTQSGWSSSFLMSRTAGAMYADGTDFEANNYYFALGFAPSKKHDFQLTITGAPQWHNQRKTSVALSDYLDPKYGGSEDKPNRKYNSDWGYMTGRDGVSRQYSFATNYYHKPIMSLNWDWNMAQKSKLSTVLYASFGRGGGSGDLGRVGGQYASKFRTADGLYDFDAIRAANLASNPTSGVIVKRASVNSHNWFGILSNFQQKINDNWNFSLGVDGRYYKGYHYQVVSDLLGASAYLDKRNLNEPSRLISNTFESKPNWNPFASVQSLNDRISYSNEGEVLWYGGFGQIEYTANNFSAFLQGSLSNQGFRSIDDFIIDGVTKSKRGEVMKAKTDFENILGYNVKAGLNYNINEHHNVFGNVGYYSKQPFFNSVYRGNENIVSSKNTNEKIFGVELGYGFRSHKFNANVNLYRTSWDDRYLRTRAYREAGKSYYGEITNLNEIHQGVEFDASFKATNYLSINGMFSLGDWFYKGKAHAEMFDEANLPYIPKGKTSSTYDLYLDKVKVGDAAQLTASIGVTLQPVTNLKLDVNWRYVDQLYANLDVHSFNTDTGRKALQLPSYNLMDLGLSYKFKLNDKQSFTLRGNVYNLLDTTYIAESYSSTMEGDPEAKGIKYKGIDIANKVYFGFGRTWSASLAFNF</sequence>
<dbReference type="KEGG" id="bcad:DBX24_04500"/>
<dbReference type="RefSeq" id="WP_160224093.1">
    <property type="nucleotide sequence ID" value="NZ_CP029149.1"/>
</dbReference>
<evidence type="ECO:0000256" key="5">
    <source>
        <dbReference type="ARBA" id="ARBA00022729"/>
    </source>
</evidence>